<feature type="domain" description="Type II secretion system protein GspB C-terminal" evidence="2">
    <location>
        <begin position="196"/>
        <end position="253"/>
    </location>
</feature>
<dbReference type="InterPro" id="IPR032389">
    <property type="entry name" value="GspB_C"/>
</dbReference>
<evidence type="ECO:0000313" key="4">
    <source>
        <dbReference type="Proteomes" id="UP001369082"/>
    </source>
</evidence>
<evidence type="ECO:0000259" key="2">
    <source>
        <dbReference type="Pfam" id="PF16537"/>
    </source>
</evidence>
<dbReference type="RefSeq" id="WP_341596341.1">
    <property type="nucleotide sequence ID" value="NZ_JBAKAZ010000005.1"/>
</dbReference>
<proteinExistence type="predicted"/>
<gene>
    <name evidence="3" type="ORF">V6256_02115</name>
</gene>
<dbReference type="Proteomes" id="UP001369082">
    <property type="component" value="Unassembled WGS sequence"/>
</dbReference>
<feature type="transmembrane region" description="Helical" evidence="1">
    <location>
        <begin position="29"/>
        <end position="50"/>
    </location>
</feature>
<comment type="caution">
    <text evidence="3">The sequence shown here is derived from an EMBL/GenBank/DDBJ whole genome shotgun (WGS) entry which is preliminary data.</text>
</comment>
<keyword evidence="1" id="KW-0812">Transmembrane</keyword>
<evidence type="ECO:0000313" key="3">
    <source>
        <dbReference type="EMBL" id="MEL0628392.1"/>
    </source>
</evidence>
<sequence>MSTILKALEKNKQQTPSFIDKSSDNRWKLVAVIALVTIAILFSIVIYLLVKPTSKTALEVPVKPIPIIEVLPEIESNAPSEAPESLVGVIHFDTAPLTLALENEAPKWIKADLNDVKKSTSKPSVAIQKTNNESSTPINEDVSVDDISAELRQRFALAVELEQGKKSSFDLQPVEEAPVLVASDISSMPAKFQYQVPVMRYDSHVYSTIEKDRWIRINGVDLRVGDRIGDIELLDILPQQSVFRLGKQSFTLESLEDWEG</sequence>
<keyword evidence="1" id="KW-1133">Transmembrane helix</keyword>
<dbReference type="Pfam" id="PF16537">
    <property type="entry name" value="T2SSB"/>
    <property type="match status" value="1"/>
</dbReference>
<dbReference type="EMBL" id="JBAKAZ010000005">
    <property type="protein sequence ID" value="MEL0628392.1"/>
    <property type="molecule type" value="Genomic_DNA"/>
</dbReference>
<reference evidence="3 4" key="1">
    <citation type="submission" date="2024-02" db="EMBL/GenBank/DDBJ databases">
        <title>Bacteria isolated from the canopy kelp, Nereocystis luetkeana.</title>
        <authorList>
            <person name="Pfister C.A."/>
            <person name="Younker I.T."/>
            <person name="Light S.H."/>
        </authorList>
    </citation>
    <scope>NUCLEOTIDE SEQUENCE [LARGE SCALE GENOMIC DNA]</scope>
    <source>
        <strain evidence="3 4">TI.1.05</strain>
    </source>
</reference>
<organism evidence="3 4">
    <name type="scientific">Psychromonas aquatilis</name>
    <dbReference type="NCBI Taxonomy" id="2005072"/>
    <lineage>
        <taxon>Bacteria</taxon>
        <taxon>Pseudomonadati</taxon>
        <taxon>Pseudomonadota</taxon>
        <taxon>Gammaproteobacteria</taxon>
        <taxon>Alteromonadales</taxon>
        <taxon>Psychromonadaceae</taxon>
        <taxon>Psychromonas</taxon>
    </lineage>
</organism>
<name>A0ABU9GM40_9GAMM</name>
<accession>A0ABU9GM40</accession>
<evidence type="ECO:0000256" key="1">
    <source>
        <dbReference type="SAM" id="Phobius"/>
    </source>
</evidence>
<protein>
    <submittedName>
        <fullName evidence="3">General secretion pathway protein GspB</fullName>
    </submittedName>
</protein>
<keyword evidence="4" id="KW-1185">Reference proteome</keyword>
<keyword evidence="1" id="KW-0472">Membrane</keyword>